<accession>A0A5B0R8A0</accession>
<dbReference type="Proteomes" id="UP000325313">
    <property type="component" value="Unassembled WGS sequence"/>
</dbReference>
<keyword evidence="3" id="KW-1185">Reference proteome</keyword>
<sequence>MGFCETLERFSYQLIYAILWSSKAALTIREFDLNLPVPESLDGHEAASSTLQLFSGKRKYEQIQPQPLSVSPTSGQDFLSYAQLSKLSSESINPSFTTTQRKCSRAQTSIAGNNSMVGSGISRETIGIVHHETVQIPECGTKVSQPLGRLDIDLPQIKLPVMPPIDQENAKQSDYKYFFSQGRVVEKILRNFIDRFGDQVSSEDFKCVGRPLYDKHPNLPIARVARPCGKMGRTVKVLAGESDARRSPKQLISLYSLLAVVLYKLHGESLNQCNISTFNHKIQQERLLGWLDRKMFDPIDQGLPMFGVVYPPYSAWNSNDPSVYIDPLRVKLIQYFSRDICHTNAYLTAVYLLKTYQDQHPSEYLTLIQSSLNIPVQESIELNPSFQEKVKNLSNLAKYSIKYCNFLSSEQKFGHFEKQLKMFKNQFDGSESIPASLRSYHPQLPISIFFCDQKSDHQFIRMLDAQDKIPIICRDLAKKLRKLLASVDCLNMTSKKIENWSPGYLKIKSDLSSWILNLIINPEVGIPLIGSFKHDEDFAIWYDEESIVFGEIQLKLLKFFSEKVTNEALARISVFLLAIYQIQSNDQFFV</sequence>
<reference evidence="3 4" key="1">
    <citation type="submission" date="2019-05" db="EMBL/GenBank/DDBJ databases">
        <title>Emergence of the Ug99 lineage of the wheat stem rust pathogen through somatic hybridization.</title>
        <authorList>
            <person name="Li F."/>
            <person name="Upadhyaya N.M."/>
            <person name="Sperschneider J."/>
            <person name="Matny O."/>
            <person name="Nguyen-Phuc H."/>
            <person name="Mago R."/>
            <person name="Raley C."/>
            <person name="Miller M.E."/>
            <person name="Silverstein K.A.T."/>
            <person name="Henningsen E."/>
            <person name="Hirsch C.D."/>
            <person name="Visser B."/>
            <person name="Pretorius Z.A."/>
            <person name="Steffenson B.J."/>
            <person name="Schwessinger B."/>
            <person name="Dodds P.N."/>
            <person name="Figueroa M."/>
        </authorList>
    </citation>
    <scope>NUCLEOTIDE SEQUENCE [LARGE SCALE GENOMIC DNA]</scope>
    <source>
        <strain evidence="1">21-0</strain>
        <strain evidence="2 4">Ug99</strain>
    </source>
</reference>
<evidence type="ECO:0000313" key="2">
    <source>
        <dbReference type="EMBL" id="KAA1121225.1"/>
    </source>
</evidence>
<evidence type="ECO:0000313" key="4">
    <source>
        <dbReference type="Proteomes" id="UP000325313"/>
    </source>
</evidence>
<gene>
    <name evidence="1" type="ORF">PGT21_032820</name>
    <name evidence="2" type="ORF">PGTUg99_026778</name>
</gene>
<name>A0A5B0R8A0_PUCGR</name>
<dbReference type="EMBL" id="VDEP01000239">
    <property type="protein sequence ID" value="KAA1121225.1"/>
    <property type="molecule type" value="Genomic_DNA"/>
</dbReference>
<evidence type="ECO:0000313" key="1">
    <source>
        <dbReference type="EMBL" id="KAA1118168.1"/>
    </source>
</evidence>
<dbReference type="OrthoDB" id="10308294at2759"/>
<protein>
    <submittedName>
        <fullName evidence="2">Uncharacterized protein</fullName>
    </submittedName>
</protein>
<dbReference type="EMBL" id="VSWC01000002">
    <property type="protein sequence ID" value="KAA1118168.1"/>
    <property type="molecule type" value="Genomic_DNA"/>
</dbReference>
<comment type="caution">
    <text evidence="2">The sequence shown here is derived from an EMBL/GenBank/DDBJ whole genome shotgun (WGS) entry which is preliminary data.</text>
</comment>
<organism evidence="2 4">
    <name type="scientific">Puccinia graminis f. sp. tritici</name>
    <dbReference type="NCBI Taxonomy" id="56615"/>
    <lineage>
        <taxon>Eukaryota</taxon>
        <taxon>Fungi</taxon>
        <taxon>Dikarya</taxon>
        <taxon>Basidiomycota</taxon>
        <taxon>Pucciniomycotina</taxon>
        <taxon>Pucciniomycetes</taxon>
        <taxon>Pucciniales</taxon>
        <taxon>Pucciniaceae</taxon>
        <taxon>Puccinia</taxon>
    </lineage>
</organism>
<dbReference type="Proteomes" id="UP000324748">
    <property type="component" value="Unassembled WGS sequence"/>
</dbReference>
<evidence type="ECO:0000313" key="3">
    <source>
        <dbReference type="Proteomes" id="UP000324748"/>
    </source>
</evidence>
<proteinExistence type="predicted"/>
<dbReference type="AlphaFoldDB" id="A0A5B0R8A0"/>